<dbReference type="Proteomes" id="UP000321362">
    <property type="component" value="Chromosome"/>
</dbReference>
<proteinExistence type="predicted"/>
<gene>
    <name evidence="1" type="ORF">FSB76_24640</name>
</gene>
<sequence length="223" mass="26378">MLYKYGRGGRPLPEFHFTDLINRRKDYRGLDTETVKNIFKDFTALINRYNLPYFIQTMTPRTMDENGLRDPKNRGLDELALEFIFMRIKIFAEEYNLRNMFEIFIDEGLRKSGHFIVIDRLSELMNQNIATFKTSHEFLLIQVADFFAFVLNRNQLIAIKEQRTEFDVEIMGMVNSIFRGNLGSGSVDVLMGEDFTKADYDDYQIQKRKETGIYPFWKKINKA</sequence>
<reference evidence="1 2" key="1">
    <citation type="journal article" date="2013" name="J. Microbiol.">
        <title>Mucilaginibacter ginsenosidivorax sp. nov., with ginsenoside converting activity isolated from sediment.</title>
        <authorList>
            <person name="Kim J.K."/>
            <person name="Choi T.E."/>
            <person name="Liu Q.M."/>
            <person name="Park H.Y."/>
            <person name="Yi T.H."/>
            <person name="Yoon M.H."/>
            <person name="Kim S.C."/>
            <person name="Im W.T."/>
        </authorList>
    </citation>
    <scope>NUCLEOTIDE SEQUENCE [LARGE SCALE GENOMIC DNA]</scope>
    <source>
        <strain evidence="1 2">KHI28</strain>
    </source>
</reference>
<dbReference type="KEGG" id="mgk:FSB76_24640"/>
<keyword evidence="2" id="KW-1185">Reference proteome</keyword>
<dbReference type="AlphaFoldDB" id="A0A5B8W5V9"/>
<dbReference type="Pfam" id="PF12686">
    <property type="entry name" value="DUF3800"/>
    <property type="match status" value="1"/>
</dbReference>
<dbReference type="OrthoDB" id="1494417at2"/>
<protein>
    <submittedName>
        <fullName evidence="1">DUF3800 domain-containing protein</fullName>
    </submittedName>
</protein>
<dbReference type="EMBL" id="CP042437">
    <property type="protein sequence ID" value="QEC78979.1"/>
    <property type="molecule type" value="Genomic_DNA"/>
</dbReference>
<evidence type="ECO:0000313" key="2">
    <source>
        <dbReference type="Proteomes" id="UP000321362"/>
    </source>
</evidence>
<organism evidence="1 2">
    <name type="scientific">Mucilaginibacter ginsenosidivorax</name>
    <dbReference type="NCBI Taxonomy" id="862126"/>
    <lineage>
        <taxon>Bacteria</taxon>
        <taxon>Pseudomonadati</taxon>
        <taxon>Bacteroidota</taxon>
        <taxon>Sphingobacteriia</taxon>
        <taxon>Sphingobacteriales</taxon>
        <taxon>Sphingobacteriaceae</taxon>
        <taxon>Mucilaginibacter</taxon>
    </lineage>
</organism>
<dbReference type="InterPro" id="IPR024524">
    <property type="entry name" value="DUF3800"/>
</dbReference>
<name>A0A5B8W5V9_9SPHI</name>
<dbReference type="RefSeq" id="WP_147058124.1">
    <property type="nucleotide sequence ID" value="NZ_CP042437.1"/>
</dbReference>
<accession>A0A5B8W5V9</accession>
<evidence type="ECO:0000313" key="1">
    <source>
        <dbReference type="EMBL" id="QEC78979.1"/>
    </source>
</evidence>